<evidence type="ECO:0000313" key="2">
    <source>
        <dbReference type="Proteomes" id="UP000299102"/>
    </source>
</evidence>
<dbReference type="AlphaFoldDB" id="A0A4C1SKU6"/>
<comment type="caution">
    <text evidence="1">The sequence shown here is derived from an EMBL/GenBank/DDBJ whole genome shotgun (WGS) entry which is preliminary data.</text>
</comment>
<sequence>MKLVTKASQWHKIGIRRRRTKSRGVLSLRITSFAVNSERQSFTDGSGSVGKSFAFESRVIDVKHLSVRLVSKIDFNTVPDESCRHAPHYAAALDSFAGARAYTIH</sequence>
<dbReference type="Proteomes" id="UP000299102">
    <property type="component" value="Unassembled WGS sequence"/>
</dbReference>
<proteinExistence type="predicted"/>
<evidence type="ECO:0000313" key="1">
    <source>
        <dbReference type="EMBL" id="GBP02526.1"/>
    </source>
</evidence>
<protein>
    <submittedName>
        <fullName evidence="1">Uncharacterized protein</fullName>
    </submittedName>
</protein>
<keyword evidence="2" id="KW-1185">Reference proteome</keyword>
<reference evidence="1 2" key="1">
    <citation type="journal article" date="2019" name="Commun. Biol.">
        <title>The bagworm genome reveals a unique fibroin gene that provides high tensile strength.</title>
        <authorList>
            <person name="Kono N."/>
            <person name="Nakamura H."/>
            <person name="Ohtoshi R."/>
            <person name="Tomita M."/>
            <person name="Numata K."/>
            <person name="Arakawa K."/>
        </authorList>
    </citation>
    <scope>NUCLEOTIDE SEQUENCE [LARGE SCALE GENOMIC DNA]</scope>
</reference>
<organism evidence="1 2">
    <name type="scientific">Eumeta variegata</name>
    <name type="common">Bagworm moth</name>
    <name type="synonym">Eumeta japonica</name>
    <dbReference type="NCBI Taxonomy" id="151549"/>
    <lineage>
        <taxon>Eukaryota</taxon>
        <taxon>Metazoa</taxon>
        <taxon>Ecdysozoa</taxon>
        <taxon>Arthropoda</taxon>
        <taxon>Hexapoda</taxon>
        <taxon>Insecta</taxon>
        <taxon>Pterygota</taxon>
        <taxon>Neoptera</taxon>
        <taxon>Endopterygota</taxon>
        <taxon>Lepidoptera</taxon>
        <taxon>Glossata</taxon>
        <taxon>Ditrysia</taxon>
        <taxon>Tineoidea</taxon>
        <taxon>Psychidae</taxon>
        <taxon>Oiketicinae</taxon>
        <taxon>Eumeta</taxon>
    </lineage>
</organism>
<gene>
    <name evidence="1" type="ORF">EVAR_69635_1</name>
</gene>
<accession>A0A4C1SKU6</accession>
<dbReference type="EMBL" id="BGZK01003557">
    <property type="protein sequence ID" value="GBP02526.1"/>
    <property type="molecule type" value="Genomic_DNA"/>
</dbReference>
<name>A0A4C1SKU6_EUMVA</name>